<protein>
    <submittedName>
        <fullName evidence="2">Ribose 5-phosphate isomerase B</fullName>
        <ecNumber evidence="2">5.3.1.6</ecNumber>
    </submittedName>
</protein>
<accession>A0ABX8J8A3</accession>
<dbReference type="PANTHER" id="PTHR30345:SF0">
    <property type="entry name" value="DNA DAMAGE-REPAIR_TOLERATION PROTEIN DRT102"/>
    <property type="match status" value="1"/>
</dbReference>
<dbReference type="PANTHER" id="PTHR30345">
    <property type="entry name" value="RIBOSE-5-PHOSPHATE ISOMERASE B"/>
    <property type="match status" value="1"/>
</dbReference>
<evidence type="ECO:0000313" key="2">
    <source>
        <dbReference type="EMBL" id="QWV94563.1"/>
    </source>
</evidence>
<dbReference type="GO" id="GO:0004751">
    <property type="term" value="F:ribose-5-phosphate isomerase activity"/>
    <property type="evidence" value="ECO:0007669"/>
    <property type="project" value="UniProtKB-EC"/>
</dbReference>
<dbReference type="EC" id="5.3.1.6" evidence="2"/>
<keyword evidence="3" id="KW-1185">Reference proteome</keyword>
<dbReference type="NCBIfam" id="NF004051">
    <property type="entry name" value="PRK05571.1"/>
    <property type="match status" value="1"/>
</dbReference>
<proteinExistence type="predicted"/>
<gene>
    <name evidence="2" type="primary">rpiB</name>
    <name evidence="2" type="ORF">KP004_05080</name>
</gene>
<dbReference type="Proteomes" id="UP000683557">
    <property type="component" value="Chromosome"/>
</dbReference>
<dbReference type="NCBIfam" id="TIGR00689">
    <property type="entry name" value="rpiB_lacA_lacB"/>
    <property type="match status" value="1"/>
</dbReference>
<dbReference type="InterPro" id="IPR003500">
    <property type="entry name" value="RpiB_LacA_LacB"/>
</dbReference>
<evidence type="ECO:0000256" key="1">
    <source>
        <dbReference type="ARBA" id="ARBA00023235"/>
    </source>
</evidence>
<reference evidence="2 3" key="1">
    <citation type="submission" date="2021-06" db="EMBL/GenBank/DDBJ databases">
        <title>Gemonas diversity in paddy soil.</title>
        <authorList>
            <person name="Liu G."/>
        </authorList>
    </citation>
    <scope>NUCLEOTIDE SEQUENCE [LARGE SCALE GENOMIC DNA]</scope>
    <source>
        <strain evidence="2 3">RG10</strain>
    </source>
</reference>
<organism evidence="2 3">
    <name type="scientific">Geomonas oryzisoli</name>
    <dbReference type="NCBI Taxonomy" id="2847992"/>
    <lineage>
        <taxon>Bacteria</taxon>
        <taxon>Pseudomonadati</taxon>
        <taxon>Thermodesulfobacteriota</taxon>
        <taxon>Desulfuromonadia</taxon>
        <taxon>Geobacterales</taxon>
        <taxon>Geobacteraceae</taxon>
        <taxon>Geomonas</taxon>
    </lineage>
</organism>
<dbReference type="InterPro" id="IPR004785">
    <property type="entry name" value="RpiB"/>
</dbReference>
<sequence>MIVLGSDHGGLELKNQIRMLLEERGLACEDLGTHNGDSVDYPDFGIAVSRRVSEGTAEKGILVCGTGIGMSIVANKFPGIRAALATDVFMATMAKEHNNANILVLGGRVLETEKAREMVAAWLDTEFAAGRHQKRLDKIAELERELKG</sequence>
<dbReference type="NCBIfam" id="TIGR01120">
    <property type="entry name" value="rpiB"/>
    <property type="match status" value="1"/>
</dbReference>
<dbReference type="PIRSF" id="PIRSF005384">
    <property type="entry name" value="RpiB_LacA_B"/>
    <property type="match status" value="1"/>
</dbReference>
<dbReference type="Pfam" id="PF02502">
    <property type="entry name" value="LacAB_rpiB"/>
    <property type="match status" value="1"/>
</dbReference>
<dbReference type="RefSeq" id="WP_216801299.1">
    <property type="nucleotide sequence ID" value="NZ_CP076723.1"/>
</dbReference>
<keyword evidence="1 2" id="KW-0413">Isomerase</keyword>
<dbReference type="EMBL" id="CP076723">
    <property type="protein sequence ID" value="QWV94563.1"/>
    <property type="molecule type" value="Genomic_DNA"/>
</dbReference>
<evidence type="ECO:0000313" key="3">
    <source>
        <dbReference type="Proteomes" id="UP000683557"/>
    </source>
</evidence>
<name>A0ABX8J8A3_9BACT</name>